<dbReference type="CDD" id="cd08414">
    <property type="entry name" value="PBP2_LTTR_aromatics_like"/>
    <property type="match status" value="1"/>
</dbReference>
<dbReference type="Pfam" id="PF03466">
    <property type="entry name" value="LysR_substrate"/>
    <property type="match status" value="1"/>
</dbReference>
<dbReference type="GO" id="GO:0032993">
    <property type="term" value="C:protein-DNA complex"/>
    <property type="evidence" value="ECO:0007669"/>
    <property type="project" value="TreeGrafter"/>
</dbReference>
<reference evidence="6 7" key="1">
    <citation type="submission" date="2019-01" db="EMBL/GenBank/DDBJ databases">
        <title>Sinorhodobacter populi sp. nov. isolated from the symptomatic bark tissue of Populus euramericana canker.</title>
        <authorList>
            <person name="Xu G."/>
        </authorList>
    </citation>
    <scope>NUCLEOTIDE SEQUENCE [LARGE SCALE GENOMIC DNA]</scope>
    <source>
        <strain evidence="6 7">SK2B-1</strain>
    </source>
</reference>
<evidence type="ECO:0000259" key="5">
    <source>
        <dbReference type="PROSITE" id="PS50931"/>
    </source>
</evidence>
<accession>A0A443JG79</accession>
<keyword evidence="2" id="KW-0805">Transcription regulation</keyword>
<dbReference type="PROSITE" id="PS50931">
    <property type="entry name" value="HTH_LYSR"/>
    <property type="match status" value="1"/>
</dbReference>
<dbReference type="Pfam" id="PF00126">
    <property type="entry name" value="HTH_1"/>
    <property type="match status" value="1"/>
</dbReference>
<dbReference type="InterPro" id="IPR005119">
    <property type="entry name" value="LysR_subst-bd"/>
</dbReference>
<sequence length="313" mass="34334">MTARSSVARVGRRISLLTLTQVLAVAEHLNFRHAAEALGMSQSSLSTRIRNLEEEIGVLVFERRHRGVRLTEAGRAFVAEIASGLGQIDHAVTVAKTFAEGRSGRLRIGLHGVPATGFVGTLLGNYGRNRLGIELVVTEGQIEDAVPAVIGDHVDIALVVGEPRAPQCHSRLLWSEPLVLTLGQNHRLAARDEIHWRNLDGETFLIRHGGAGPLVRDHAVRRMGEHGITLHFRRVDVERDTLMQMVSRGEGVTFSGTSLKAVASEGLIWRPIADDDEPVRLHALWSPQNRSKTLRDLLAMAGKTRAGYRSAPR</sequence>
<dbReference type="FunFam" id="1.10.10.10:FF:000001">
    <property type="entry name" value="LysR family transcriptional regulator"/>
    <property type="match status" value="1"/>
</dbReference>
<comment type="caution">
    <text evidence="6">The sequence shown here is derived from an EMBL/GenBank/DDBJ whole genome shotgun (WGS) entry which is preliminary data.</text>
</comment>
<evidence type="ECO:0000256" key="3">
    <source>
        <dbReference type="ARBA" id="ARBA00023125"/>
    </source>
</evidence>
<dbReference type="Gene3D" id="3.40.190.10">
    <property type="entry name" value="Periplasmic binding protein-like II"/>
    <property type="match status" value="2"/>
</dbReference>
<dbReference type="PRINTS" id="PR00039">
    <property type="entry name" value="HTHLYSR"/>
</dbReference>
<dbReference type="GO" id="GO:0003677">
    <property type="term" value="F:DNA binding"/>
    <property type="evidence" value="ECO:0007669"/>
    <property type="project" value="UniProtKB-KW"/>
</dbReference>
<evidence type="ECO:0000313" key="6">
    <source>
        <dbReference type="EMBL" id="RWR19606.1"/>
    </source>
</evidence>
<evidence type="ECO:0000256" key="2">
    <source>
        <dbReference type="ARBA" id="ARBA00023015"/>
    </source>
</evidence>
<dbReference type="SUPFAM" id="SSF46785">
    <property type="entry name" value="Winged helix' DNA-binding domain"/>
    <property type="match status" value="1"/>
</dbReference>
<protein>
    <submittedName>
        <fullName evidence="6">LysR family transcriptional regulator</fullName>
    </submittedName>
</protein>
<organism evidence="6 7">
    <name type="scientific">Paenirhodobacter populi</name>
    <dbReference type="NCBI Taxonomy" id="2306993"/>
    <lineage>
        <taxon>Bacteria</taxon>
        <taxon>Pseudomonadati</taxon>
        <taxon>Pseudomonadota</taxon>
        <taxon>Alphaproteobacteria</taxon>
        <taxon>Rhodobacterales</taxon>
        <taxon>Rhodobacter group</taxon>
        <taxon>Paenirhodobacter</taxon>
    </lineage>
</organism>
<evidence type="ECO:0000313" key="7">
    <source>
        <dbReference type="Proteomes" id="UP000284476"/>
    </source>
</evidence>
<reference evidence="6 7" key="2">
    <citation type="submission" date="2019-01" db="EMBL/GenBank/DDBJ databases">
        <authorList>
            <person name="Li Y."/>
        </authorList>
    </citation>
    <scope>NUCLEOTIDE SEQUENCE [LARGE SCALE GENOMIC DNA]</scope>
    <source>
        <strain evidence="6 7">SK2B-1</strain>
    </source>
</reference>
<dbReference type="PANTHER" id="PTHR30346:SF0">
    <property type="entry name" value="HCA OPERON TRANSCRIPTIONAL ACTIVATOR HCAR"/>
    <property type="match status" value="1"/>
</dbReference>
<comment type="similarity">
    <text evidence="1">Belongs to the LysR transcriptional regulatory family.</text>
</comment>
<keyword evidence="3" id="KW-0238">DNA-binding</keyword>
<dbReference type="GO" id="GO:0003700">
    <property type="term" value="F:DNA-binding transcription factor activity"/>
    <property type="evidence" value="ECO:0007669"/>
    <property type="project" value="InterPro"/>
</dbReference>
<name>A0A443JG79_9RHOB</name>
<dbReference type="InterPro" id="IPR000847">
    <property type="entry name" value="LysR_HTH_N"/>
</dbReference>
<proteinExistence type="inferred from homology"/>
<dbReference type="InterPro" id="IPR036390">
    <property type="entry name" value="WH_DNA-bd_sf"/>
</dbReference>
<dbReference type="InterPro" id="IPR036388">
    <property type="entry name" value="WH-like_DNA-bd_sf"/>
</dbReference>
<keyword evidence="4" id="KW-0804">Transcription</keyword>
<evidence type="ECO:0000256" key="1">
    <source>
        <dbReference type="ARBA" id="ARBA00009437"/>
    </source>
</evidence>
<dbReference type="Proteomes" id="UP000284476">
    <property type="component" value="Unassembled WGS sequence"/>
</dbReference>
<evidence type="ECO:0000256" key="4">
    <source>
        <dbReference type="ARBA" id="ARBA00023163"/>
    </source>
</evidence>
<dbReference type="PANTHER" id="PTHR30346">
    <property type="entry name" value="TRANSCRIPTIONAL DUAL REGULATOR HCAR-RELATED"/>
    <property type="match status" value="1"/>
</dbReference>
<dbReference type="AlphaFoldDB" id="A0A443JG79"/>
<dbReference type="Gene3D" id="1.10.10.10">
    <property type="entry name" value="Winged helix-like DNA-binding domain superfamily/Winged helix DNA-binding domain"/>
    <property type="match status" value="1"/>
</dbReference>
<gene>
    <name evidence="6" type="ORF">D2T30_13560</name>
</gene>
<dbReference type="SUPFAM" id="SSF53850">
    <property type="entry name" value="Periplasmic binding protein-like II"/>
    <property type="match status" value="1"/>
</dbReference>
<feature type="domain" description="HTH lysR-type" evidence="5">
    <location>
        <begin position="23"/>
        <end position="71"/>
    </location>
</feature>
<dbReference type="EMBL" id="SAUZ01000015">
    <property type="protein sequence ID" value="RWR19606.1"/>
    <property type="molecule type" value="Genomic_DNA"/>
</dbReference>